<dbReference type="InterPro" id="IPR036864">
    <property type="entry name" value="Zn2-C6_fun-type_DNA-bd_sf"/>
</dbReference>
<dbReference type="PROSITE" id="PS50048">
    <property type="entry name" value="ZN2_CY6_FUNGAL_2"/>
    <property type="match status" value="1"/>
</dbReference>
<feature type="domain" description="Zn(2)-C6 fungal-type" evidence="5">
    <location>
        <begin position="7"/>
        <end position="37"/>
    </location>
</feature>
<dbReference type="PROSITE" id="PS00463">
    <property type="entry name" value="ZN2_CY6_FUNGAL_1"/>
    <property type="match status" value="1"/>
</dbReference>
<evidence type="ECO:0000256" key="4">
    <source>
        <dbReference type="ARBA" id="ARBA00023242"/>
    </source>
</evidence>
<name>A0A0F7U1X5_PENBI</name>
<dbReference type="EMBL" id="CDHK01000015">
    <property type="protein sequence ID" value="CEJ62236.1"/>
    <property type="molecule type" value="Genomic_DNA"/>
</dbReference>
<dbReference type="PANTHER" id="PTHR37540:SF5">
    <property type="entry name" value="TRANSCRIPTION FACTOR DOMAIN-CONTAINING PROTEIN"/>
    <property type="match status" value="1"/>
</dbReference>
<gene>
    <name evidence="6" type="ORF">PMG11_10742</name>
</gene>
<dbReference type="GO" id="GO:0003677">
    <property type="term" value="F:DNA binding"/>
    <property type="evidence" value="ECO:0007669"/>
    <property type="project" value="UniProtKB-KW"/>
</dbReference>
<dbReference type="SUPFAM" id="SSF57701">
    <property type="entry name" value="Zn2/Cys6 DNA-binding domain"/>
    <property type="match status" value="1"/>
</dbReference>
<keyword evidence="3" id="KW-0804">Transcription</keyword>
<organism evidence="6 7">
    <name type="scientific">Penicillium brasilianum</name>
    <dbReference type="NCBI Taxonomy" id="104259"/>
    <lineage>
        <taxon>Eukaryota</taxon>
        <taxon>Fungi</taxon>
        <taxon>Dikarya</taxon>
        <taxon>Ascomycota</taxon>
        <taxon>Pezizomycotina</taxon>
        <taxon>Eurotiomycetes</taxon>
        <taxon>Eurotiomycetidae</taxon>
        <taxon>Eurotiales</taxon>
        <taxon>Aspergillaceae</taxon>
        <taxon>Penicillium</taxon>
    </lineage>
</organism>
<evidence type="ECO:0000259" key="5">
    <source>
        <dbReference type="PROSITE" id="PS50048"/>
    </source>
</evidence>
<keyword evidence="4" id="KW-0539">Nucleus</keyword>
<reference evidence="7" key="1">
    <citation type="journal article" date="2015" name="Genome Announc.">
        <title>Draft genome sequence of the fungus Penicillium brasilianum MG11.</title>
        <authorList>
            <person name="Horn F."/>
            <person name="Linde J."/>
            <person name="Mattern D.J."/>
            <person name="Walther G."/>
            <person name="Guthke R."/>
            <person name="Brakhage A.A."/>
            <person name="Valiante V."/>
        </authorList>
    </citation>
    <scope>NUCLEOTIDE SEQUENCE [LARGE SCALE GENOMIC DNA]</scope>
    <source>
        <strain evidence="7">MG11</strain>
    </source>
</reference>
<evidence type="ECO:0000313" key="7">
    <source>
        <dbReference type="Proteomes" id="UP000042958"/>
    </source>
</evidence>
<proteinExistence type="predicted"/>
<evidence type="ECO:0000256" key="3">
    <source>
        <dbReference type="ARBA" id="ARBA00023163"/>
    </source>
</evidence>
<dbReference type="GO" id="GO:0008270">
    <property type="term" value="F:zinc ion binding"/>
    <property type="evidence" value="ECO:0007669"/>
    <property type="project" value="InterPro"/>
</dbReference>
<evidence type="ECO:0000256" key="1">
    <source>
        <dbReference type="ARBA" id="ARBA00023015"/>
    </source>
</evidence>
<protein>
    <recommendedName>
        <fullName evidence="5">Zn(2)-C6 fungal-type domain-containing protein</fullName>
    </recommendedName>
</protein>
<evidence type="ECO:0000256" key="2">
    <source>
        <dbReference type="ARBA" id="ARBA00023125"/>
    </source>
</evidence>
<keyword evidence="2" id="KW-0238">DNA-binding</keyword>
<dbReference type="SMART" id="SM00066">
    <property type="entry name" value="GAL4"/>
    <property type="match status" value="1"/>
</dbReference>
<dbReference type="STRING" id="104259.A0A0F7U1X5"/>
<dbReference type="AlphaFoldDB" id="A0A0F7U1X5"/>
<dbReference type="Pfam" id="PF00172">
    <property type="entry name" value="Zn_clus"/>
    <property type="match status" value="1"/>
</dbReference>
<accession>A0A0F7U1X5</accession>
<dbReference type="GO" id="GO:0000981">
    <property type="term" value="F:DNA-binding transcription factor activity, RNA polymerase II-specific"/>
    <property type="evidence" value="ECO:0007669"/>
    <property type="project" value="InterPro"/>
</dbReference>
<dbReference type="InterPro" id="IPR001138">
    <property type="entry name" value="Zn2Cys6_DnaBD"/>
</dbReference>
<sequence>MKMALRACEPCRQRKRKCDRVVPSCSLCTRNFRQCSYSVGALIEFDEYANYLSRDSRPCEATASRLYTTWAIESPDIPDFYPIEFRWYMPQLIRCFFENVGVSGIPVDNASSAYLMQTTWMKGALNDPCLFHATLFAGSSCFDLLRTAKQSPITLFHQNEAIRIINQRLSNPTWALEDSTILAITPLALFSALNADQTAANVHRMGLERLAQLRGGLDKLGLDGLTSTLINRNTMIYHIAFDTDRRNDISVPPIGLESRILDPTTKGNTIPPYLSISLVKQLFQEIHNFKLDWISKISATGLRHPFVDRSGPDFRFNANLPATQDPIYHCCFLATQIFWAMVDGRKQVLDALVANLKAFLSFTDEKLWLCYLPVEYSWVCFTGAAASRDAELRLWFYFRQSSSVRLVRVSEEPGYLGDLWSHLQWLRMIGL</sequence>
<evidence type="ECO:0000313" key="6">
    <source>
        <dbReference type="EMBL" id="CEJ62236.1"/>
    </source>
</evidence>
<keyword evidence="7" id="KW-1185">Reference proteome</keyword>
<keyword evidence="1" id="KW-0805">Transcription regulation</keyword>
<dbReference type="PANTHER" id="PTHR37540">
    <property type="entry name" value="TRANSCRIPTION FACTOR (ACR-2), PUTATIVE-RELATED-RELATED"/>
    <property type="match status" value="1"/>
</dbReference>
<dbReference type="Proteomes" id="UP000042958">
    <property type="component" value="Unassembled WGS sequence"/>
</dbReference>
<dbReference type="OrthoDB" id="270167at2759"/>
<dbReference type="CDD" id="cd00067">
    <property type="entry name" value="GAL4"/>
    <property type="match status" value="1"/>
</dbReference>
<dbReference type="Gene3D" id="4.10.240.10">
    <property type="entry name" value="Zn(2)-C6 fungal-type DNA-binding domain"/>
    <property type="match status" value="1"/>
</dbReference>